<protein>
    <submittedName>
        <fullName evidence="1">Uncharacterized protein</fullName>
    </submittedName>
</protein>
<gene>
    <name evidence="1" type="ORF">BANT10_01113</name>
</gene>
<sequence>MTAIVARIAAHALLTIERHTESLVANYRLKRAHRASMVERETT</sequence>
<keyword evidence="2" id="KW-1185">Reference proteome</keyword>
<dbReference type="EMBL" id="FXZE01000003">
    <property type="protein sequence ID" value="SMX76620.1"/>
    <property type="molecule type" value="Genomic_DNA"/>
</dbReference>
<accession>A0A2H1INE2</accession>
<name>A0A2H1INE2_9MICO</name>
<dbReference type="RefSeq" id="WP_267892160.1">
    <property type="nucleotide sequence ID" value="NZ_FXZE01000003.1"/>
</dbReference>
<evidence type="ECO:0000313" key="1">
    <source>
        <dbReference type="EMBL" id="SMX76620.1"/>
    </source>
</evidence>
<organism evidence="1 2">
    <name type="scientific">Brevibacterium antiquum</name>
    <dbReference type="NCBI Taxonomy" id="234835"/>
    <lineage>
        <taxon>Bacteria</taxon>
        <taxon>Bacillati</taxon>
        <taxon>Actinomycetota</taxon>
        <taxon>Actinomycetes</taxon>
        <taxon>Micrococcales</taxon>
        <taxon>Brevibacteriaceae</taxon>
        <taxon>Brevibacterium</taxon>
    </lineage>
</organism>
<proteinExistence type="predicted"/>
<dbReference type="Proteomes" id="UP000234342">
    <property type="component" value="Unassembled WGS sequence"/>
</dbReference>
<dbReference type="AlphaFoldDB" id="A0A2H1INE2"/>
<reference evidence="2" key="1">
    <citation type="submission" date="2017-03" db="EMBL/GenBank/DDBJ databases">
        <authorList>
            <person name="Monnet C."/>
        </authorList>
    </citation>
    <scope>NUCLEOTIDE SEQUENCE [LARGE SCALE GENOMIC DNA]</scope>
    <source>
        <strain evidence="2">P10</strain>
    </source>
</reference>
<evidence type="ECO:0000313" key="2">
    <source>
        <dbReference type="Proteomes" id="UP000234342"/>
    </source>
</evidence>